<evidence type="ECO:0000313" key="3">
    <source>
        <dbReference type="Proteomes" id="UP001241935"/>
    </source>
</evidence>
<comment type="caution">
    <text evidence="2">The sequence shown here is derived from an EMBL/GenBank/DDBJ whole genome shotgun (WGS) entry which is preliminary data.</text>
</comment>
<dbReference type="EMBL" id="JASKNE010000001">
    <property type="protein sequence ID" value="MDK1682711.1"/>
    <property type="molecule type" value="Genomic_DNA"/>
</dbReference>
<dbReference type="Pfam" id="PF06674">
    <property type="entry name" value="DUF1176"/>
    <property type="match status" value="1"/>
</dbReference>
<protein>
    <submittedName>
        <fullName evidence="2">DUF1176 domain-containing protein</fullName>
    </submittedName>
</protein>
<keyword evidence="1" id="KW-0732">Signal</keyword>
<evidence type="ECO:0000256" key="1">
    <source>
        <dbReference type="SAM" id="SignalP"/>
    </source>
</evidence>
<accession>A0AAW6UN48</accession>
<dbReference type="AlphaFoldDB" id="A0AAW6UN48"/>
<dbReference type="InterPro" id="IPR009560">
    <property type="entry name" value="DUF1176"/>
</dbReference>
<proteinExistence type="predicted"/>
<reference evidence="2" key="1">
    <citation type="submission" date="2023-04" db="EMBL/GenBank/DDBJ databases">
        <title>The environmental microbiomes in feedlot watering bowls are a reservoir of florfenicol resistance for bovine respiratory disease pathogens.</title>
        <authorList>
            <person name="Kos D.W."/>
            <person name="Ruzzini A.C."/>
            <person name="Schreiner B."/>
            <person name="Jelinski M.D."/>
        </authorList>
    </citation>
    <scope>NUCLEOTIDE SEQUENCE</scope>
    <source>
        <strain evidence="2">WB3</strain>
    </source>
</reference>
<dbReference type="RefSeq" id="WP_284066249.1">
    <property type="nucleotide sequence ID" value="NZ_JASKNE010000001.1"/>
</dbReference>
<evidence type="ECO:0000313" key="2">
    <source>
        <dbReference type="EMBL" id="MDK1682711.1"/>
    </source>
</evidence>
<organism evidence="2 3">
    <name type="scientific">Acinetobacter terrestris</name>
    <dbReference type="NCBI Taxonomy" id="2529843"/>
    <lineage>
        <taxon>Bacteria</taxon>
        <taxon>Pseudomonadati</taxon>
        <taxon>Pseudomonadota</taxon>
        <taxon>Gammaproteobacteria</taxon>
        <taxon>Moraxellales</taxon>
        <taxon>Moraxellaceae</taxon>
        <taxon>Acinetobacter</taxon>
        <taxon>Acinetobacter Taxon 24</taxon>
    </lineage>
</organism>
<dbReference type="Proteomes" id="UP001241935">
    <property type="component" value="Unassembled WGS sequence"/>
</dbReference>
<sequence length="356" mass="39281">MNIFYSLISLICLTALSPFTVAQDIQGQSFSYRDWEVHCSNTGTCRAAGYQPDSAQMMPASVLLTRLAGAKQAVQAKFALSSEGQTLDYRKLKNIHFYLNGRDFGAVNVNTSTEPLTGTLNTQQTHGLLQYTQKNVKIVFKNNHYSWQVSDAGMTATLLKMDDFQKRTGTTGALVKKGAANESKVLAAQPKPMVKKVNTAAKPYLTLQPNTEQYQAVHTLLMAAQPALQDAHAFCEGIPEDTVAKPQAIALYKLTNHKVLATTLCWRGAYNEGYGAWVLDESLKGKATFVTEFASDFAPGEIRSAQKGRGLGDCWATSQWIWNGQTFVKTMDRWTGMCKGFSGGIWDLYLIETVVR</sequence>
<feature type="signal peptide" evidence="1">
    <location>
        <begin position="1"/>
        <end position="22"/>
    </location>
</feature>
<feature type="chain" id="PRO_5043476540" evidence="1">
    <location>
        <begin position="23"/>
        <end position="356"/>
    </location>
</feature>
<gene>
    <name evidence="2" type="ORF">QOR41_02335</name>
</gene>
<name>A0AAW6UN48_9GAMM</name>